<dbReference type="PANTHER" id="PTHR22726:SF1">
    <property type="entry name" value="METALLOENDOPEPTIDASE OMA1, MITOCHONDRIAL"/>
    <property type="match status" value="1"/>
</dbReference>
<keyword evidence="3" id="KW-0479">Metal-binding</keyword>
<protein>
    <recommendedName>
        <fullName evidence="7">Peptidase M48 domain-containing protein</fullName>
    </recommendedName>
</protein>
<reference evidence="8" key="1">
    <citation type="submission" date="2018-05" db="EMBL/GenBank/DDBJ databases">
        <authorList>
            <person name="Lanie J.A."/>
            <person name="Ng W.-L."/>
            <person name="Kazmierczak K.M."/>
            <person name="Andrzejewski T.M."/>
            <person name="Davidsen T.M."/>
            <person name="Wayne K.J."/>
            <person name="Tettelin H."/>
            <person name="Glass J.I."/>
            <person name="Rusch D."/>
            <person name="Podicherti R."/>
            <person name="Tsui H.-C.T."/>
            <person name="Winkler M.E."/>
        </authorList>
    </citation>
    <scope>NUCLEOTIDE SEQUENCE</scope>
</reference>
<feature type="domain" description="Peptidase M48" evidence="7">
    <location>
        <begin position="24"/>
        <end position="105"/>
    </location>
</feature>
<evidence type="ECO:0000256" key="1">
    <source>
        <dbReference type="ARBA" id="ARBA00001947"/>
    </source>
</evidence>
<dbReference type="GO" id="GO:0004222">
    <property type="term" value="F:metalloendopeptidase activity"/>
    <property type="evidence" value="ECO:0007669"/>
    <property type="project" value="InterPro"/>
</dbReference>
<dbReference type="AlphaFoldDB" id="A0A382XS59"/>
<dbReference type="Pfam" id="PF01435">
    <property type="entry name" value="Peptidase_M48"/>
    <property type="match status" value="1"/>
</dbReference>
<keyword evidence="4" id="KW-0378">Hydrolase</keyword>
<dbReference type="EMBL" id="UINC01170004">
    <property type="protein sequence ID" value="SVD73833.1"/>
    <property type="molecule type" value="Genomic_DNA"/>
</dbReference>
<evidence type="ECO:0000313" key="8">
    <source>
        <dbReference type="EMBL" id="SVD73833.1"/>
    </source>
</evidence>
<dbReference type="CDD" id="cd07332">
    <property type="entry name" value="M48C_Oma1_like"/>
    <property type="match status" value="1"/>
</dbReference>
<name>A0A382XS59_9ZZZZ</name>
<dbReference type="PANTHER" id="PTHR22726">
    <property type="entry name" value="METALLOENDOPEPTIDASE OMA1"/>
    <property type="match status" value="1"/>
</dbReference>
<accession>A0A382XS59</accession>
<comment type="cofactor">
    <cofactor evidence="1">
        <name>Zn(2+)</name>
        <dbReference type="ChEBI" id="CHEBI:29105"/>
    </cofactor>
</comment>
<gene>
    <name evidence="8" type="ORF">METZ01_LOCUS426687</name>
</gene>
<organism evidence="8">
    <name type="scientific">marine metagenome</name>
    <dbReference type="NCBI Taxonomy" id="408172"/>
    <lineage>
        <taxon>unclassified sequences</taxon>
        <taxon>metagenomes</taxon>
        <taxon>ecological metagenomes</taxon>
    </lineage>
</organism>
<dbReference type="GO" id="GO:0016020">
    <property type="term" value="C:membrane"/>
    <property type="evidence" value="ECO:0007669"/>
    <property type="project" value="TreeGrafter"/>
</dbReference>
<evidence type="ECO:0000259" key="7">
    <source>
        <dbReference type="Pfam" id="PF01435"/>
    </source>
</evidence>
<evidence type="ECO:0000256" key="2">
    <source>
        <dbReference type="ARBA" id="ARBA00022670"/>
    </source>
</evidence>
<dbReference type="InterPro" id="IPR001915">
    <property type="entry name" value="Peptidase_M48"/>
</dbReference>
<keyword evidence="5" id="KW-0862">Zinc</keyword>
<proteinExistence type="predicted"/>
<dbReference type="GO" id="GO:0046872">
    <property type="term" value="F:metal ion binding"/>
    <property type="evidence" value="ECO:0007669"/>
    <property type="project" value="UniProtKB-KW"/>
</dbReference>
<dbReference type="InterPro" id="IPR051156">
    <property type="entry name" value="Mito/Outer_Membr_Metalloprot"/>
</dbReference>
<evidence type="ECO:0000256" key="6">
    <source>
        <dbReference type="ARBA" id="ARBA00023049"/>
    </source>
</evidence>
<keyword evidence="2" id="KW-0645">Protease</keyword>
<evidence type="ECO:0000256" key="4">
    <source>
        <dbReference type="ARBA" id="ARBA00022801"/>
    </source>
</evidence>
<sequence>IIESASLYLIVQSFFGDLTGLAAVLADGGAFILQQKFSRTFEEEADKEGLRYLVQARIDPTGFIDFFHKIKEEQDRTILGKATSNLTWLSTHPATEDRILNLKKRIDNLQLQEELPSLKIHYKKFQADLRRHLQE</sequence>
<evidence type="ECO:0000256" key="5">
    <source>
        <dbReference type="ARBA" id="ARBA00022833"/>
    </source>
</evidence>
<keyword evidence="6" id="KW-0482">Metalloprotease</keyword>
<dbReference type="GO" id="GO:0051603">
    <property type="term" value="P:proteolysis involved in protein catabolic process"/>
    <property type="evidence" value="ECO:0007669"/>
    <property type="project" value="TreeGrafter"/>
</dbReference>
<evidence type="ECO:0000256" key="3">
    <source>
        <dbReference type="ARBA" id="ARBA00022723"/>
    </source>
</evidence>
<feature type="non-terminal residue" evidence="8">
    <location>
        <position position="1"/>
    </location>
</feature>